<dbReference type="OrthoDB" id="9803580at2"/>
<gene>
    <name evidence="13" type="ORF">HMPREF9709_00493</name>
</gene>
<feature type="domain" description="Tetrahydrofolate dehydrogenase/cyclohydrolase NAD(P)-binding" evidence="12">
    <location>
        <begin position="134"/>
        <end position="269"/>
    </location>
</feature>
<dbReference type="GO" id="GO:0009086">
    <property type="term" value="P:methionine biosynthetic process"/>
    <property type="evidence" value="ECO:0007669"/>
    <property type="project" value="UniProtKB-KW"/>
</dbReference>
<dbReference type="GO" id="GO:0035999">
    <property type="term" value="P:tetrahydrofolate interconversion"/>
    <property type="evidence" value="ECO:0007669"/>
    <property type="project" value="TreeGrafter"/>
</dbReference>
<proteinExistence type="predicted"/>
<sequence>MIIKVDNFIRKMNTELKSNIEKLEFIPKLQLVRIGNDIGAKSFEKSIFKEAKKIGIDVDVKIFYKCDSESEIIEFIEQVNEDNTINGILLFLPIDNKFNQRKILNTISPKKDVDGLNIKSLAKLFITDEYRNVPTTALSTLEFLQSLTNLEGKDVLVINRSLIIGKPLYFMLSNENATVQMAHSKTADIYEKMANADIIISAIGKPKFFKTEKFKKDAIIVDLGVSTLGGLLYGDFDSSNYENLDIKYVPSIGGVGKINSNMILKNTYRNGVEND</sequence>
<dbReference type="Proteomes" id="UP000004191">
    <property type="component" value="Unassembled WGS sequence"/>
</dbReference>
<dbReference type="GeneID" id="96998510"/>
<dbReference type="PRINTS" id="PR00085">
    <property type="entry name" value="THFDHDRGNASE"/>
</dbReference>
<comment type="pathway">
    <text evidence="1">One-carbon metabolism; tetrahydrofolate interconversion.</text>
</comment>
<dbReference type="AlphaFoldDB" id="H3NMD2"/>
<dbReference type="Pfam" id="PF02882">
    <property type="entry name" value="THF_DHG_CYH_C"/>
    <property type="match status" value="1"/>
</dbReference>
<keyword evidence="4" id="KW-0658">Purine biosynthesis</keyword>
<evidence type="ECO:0000256" key="7">
    <source>
        <dbReference type="ARBA" id="ARBA00023002"/>
    </source>
</evidence>
<dbReference type="GO" id="GO:0004488">
    <property type="term" value="F:methylenetetrahydrofolate dehydrogenase (NADP+) activity"/>
    <property type="evidence" value="ECO:0007669"/>
    <property type="project" value="InterPro"/>
</dbReference>
<keyword evidence="9" id="KW-0486">Methionine biosynthesis</keyword>
<evidence type="ECO:0000256" key="8">
    <source>
        <dbReference type="ARBA" id="ARBA00023102"/>
    </source>
</evidence>
<dbReference type="HOGENOM" id="CLU_034045_2_1_9"/>
<keyword evidence="10" id="KW-0511">Multifunctional enzyme</keyword>
<evidence type="ECO:0000256" key="2">
    <source>
        <dbReference type="ARBA" id="ARBA00022563"/>
    </source>
</evidence>
<evidence type="ECO:0000256" key="4">
    <source>
        <dbReference type="ARBA" id="ARBA00022755"/>
    </source>
</evidence>
<dbReference type="Gene3D" id="3.40.50.10860">
    <property type="entry name" value="Leucine Dehydrogenase, chain A, domain 1"/>
    <property type="match status" value="1"/>
</dbReference>
<dbReference type="GO" id="GO:0005829">
    <property type="term" value="C:cytosol"/>
    <property type="evidence" value="ECO:0007669"/>
    <property type="project" value="TreeGrafter"/>
</dbReference>
<evidence type="ECO:0000256" key="9">
    <source>
        <dbReference type="ARBA" id="ARBA00023167"/>
    </source>
</evidence>
<dbReference type="GO" id="GO:0004477">
    <property type="term" value="F:methenyltetrahydrofolate cyclohydrolase activity"/>
    <property type="evidence" value="ECO:0007669"/>
    <property type="project" value="TreeGrafter"/>
</dbReference>
<dbReference type="STRING" id="883114.HMPREF9709_00493"/>
<dbReference type="Pfam" id="PF00763">
    <property type="entry name" value="THF_DHG_CYH"/>
    <property type="match status" value="1"/>
</dbReference>
<dbReference type="Gene3D" id="3.40.50.720">
    <property type="entry name" value="NAD(P)-binding Rossmann-like Domain"/>
    <property type="match status" value="1"/>
</dbReference>
<keyword evidence="5" id="KW-0378">Hydrolase</keyword>
<comment type="caution">
    <text evidence="13">The sequence shown here is derived from an EMBL/GenBank/DDBJ whole genome shotgun (WGS) entry which is preliminary data.</text>
</comment>
<evidence type="ECO:0000256" key="10">
    <source>
        <dbReference type="ARBA" id="ARBA00023268"/>
    </source>
</evidence>
<dbReference type="PATRIC" id="fig|883114.3.peg.486"/>
<dbReference type="EMBL" id="AGEI01000013">
    <property type="protein sequence ID" value="EHR35067.1"/>
    <property type="molecule type" value="Genomic_DNA"/>
</dbReference>
<keyword evidence="3" id="KW-0028">Amino-acid biosynthesis</keyword>
<feature type="domain" description="Tetrahydrofolate dehydrogenase/cyclohydrolase catalytic" evidence="11">
    <location>
        <begin position="7"/>
        <end position="114"/>
    </location>
</feature>
<dbReference type="InterPro" id="IPR036291">
    <property type="entry name" value="NAD(P)-bd_dom_sf"/>
</dbReference>
<evidence type="ECO:0000256" key="1">
    <source>
        <dbReference type="ARBA" id="ARBA00004777"/>
    </source>
</evidence>
<organism evidence="13 14">
    <name type="scientific">Helcococcus kunzii ATCC 51366</name>
    <dbReference type="NCBI Taxonomy" id="883114"/>
    <lineage>
        <taxon>Bacteria</taxon>
        <taxon>Bacillati</taxon>
        <taxon>Bacillota</taxon>
        <taxon>Tissierellia</taxon>
        <taxon>Tissierellales</taxon>
        <taxon>Peptoniphilaceae</taxon>
        <taxon>Helcococcus</taxon>
    </lineage>
</organism>
<evidence type="ECO:0008006" key="15">
    <source>
        <dbReference type="Google" id="ProtNLM"/>
    </source>
</evidence>
<dbReference type="InterPro" id="IPR020631">
    <property type="entry name" value="THF_DH/CycHdrlase_NAD-bd_dom"/>
</dbReference>
<dbReference type="SUPFAM" id="SSF51735">
    <property type="entry name" value="NAD(P)-binding Rossmann-fold domains"/>
    <property type="match status" value="1"/>
</dbReference>
<evidence type="ECO:0000256" key="5">
    <source>
        <dbReference type="ARBA" id="ARBA00022801"/>
    </source>
</evidence>
<dbReference type="GO" id="GO:0006164">
    <property type="term" value="P:purine nucleotide biosynthetic process"/>
    <property type="evidence" value="ECO:0007669"/>
    <property type="project" value="UniProtKB-KW"/>
</dbReference>
<evidence type="ECO:0000313" key="14">
    <source>
        <dbReference type="Proteomes" id="UP000004191"/>
    </source>
</evidence>
<protein>
    <recommendedName>
        <fullName evidence="15">Methenyltetrahydrofolate cyclohydrolase</fullName>
    </recommendedName>
</protein>
<dbReference type="PANTHER" id="PTHR48099:SF5">
    <property type="entry name" value="C-1-TETRAHYDROFOLATE SYNTHASE, CYTOPLASMIC"/>
    <property type="match status" value="1"/>
</dbReference>
<accession>H3NMD2</accession>
<keyword evidence="7" id="KW-0560">Oxidoreductase</keyword>
<keyword evidence="8" id="KW-0368">Histidine biosynthesis</keyword>
<evidence type="ECO:0000259" key="12">
    <source>
        <dbReference type="Pfam" id="PF02882"/>
    </source>
</evidence>
<dbReference type="eggNOG" id="COG0190">
    <property type="taxonomic scope" value="Bacteria"/>
</dbReference>
<dbReference type="SUPFAM" id="SSF53223">
    <property type="entry name" value="Aminoacid dehydrogenase-like, N-terminal domain"/>
    <property type="match status" value="1"/>
</dbReference>
<reference evidence="13 14" key="1">
    <citation type="submission" date="2012-01" db="EMBL/GenBank/DDBJ databases">
        <title>The Genome Sequence of Helcococcus kunzii ATCC 51366.</title>
        <authorList>
            <consortium name="The Broad Institute Genome Sequencing Platform"/>
            <person name="Earl A."/>
            <person name="Ward D."/>
            <person name="Feldgarden M."/>
            <person name="Gevers D."/>
            <person name="Huys G."/>
            <person name="Young S.K."/>
            <person name="Zeng Q."/>
            <person name="Gargeya S."/>
            <person name="Fitzgerald M."/>
            <person name="Haas B."/>
            <person name="Abouelleil A."/>
            <person name="Alvarado L."/>
            <person name="Arachchi H.M."/>
            <person name="Berlin A."/>
            <person name="Chapman S.B."/>
            <person name="Gearin G."/>
            <person name="Goldberg J."/>
            <person name="Griggs A."/>
            <person name="Gujja S."/>
            <person name="Hansen M."/>
            <person name="Heiman D."/>
            <person name="Howarth C."/>
            <person name="Larimer J."/>
            <person name="Lui A."/>
            <person name="MacDonald P.J.P."/>
            <person name="McCowen C."/>
            <person name="Montmayeur A."/>
            <person name="Murphy C."/>
            <person name="Neiman D."/>
            <person name="Pearson M."/>
            <person name="Priest M."/>
            <person name="Roberts A."/>
            <person name="Saif S."/>
            <person name="Shea T."/>
            <person name="Sisk P."/>
            <person name="Stolte C."/>
            <person name="Sykes S."/>
            <person name="Wortman J."/>
            <person name="Nusbaum C."/>
            <person name="Birren B."/>
        </authorList>
    </citation>
    <scope>NUCLEOTIDE SEQUENCE [LARGE SCALE GENOMIC DNA]</scope>
    <source>
        <strain evidence="13 14">ATCC 51366</strain>
    </source>
</reference>
<keyword evidence="6" id="KW-0521">NADP</keyword>
<keyword evidence="2" id="KW-0554">One-carbon metabolism</keyword>
<dbReference type="InterPro" id="IPR020630">
    <property type="entry name" value="THF_DH/CycHdrlase_cat_dom"/>
</dbReference>
<evidence type="ECO:0000313" key="13">
    <source>
        <dbReference type="EMBL" id="EHR35067.1"/>
    </source>
</evidence>
<name>H3NMD2_9FIRM</name>
<dbReference type="InterPro" id="IPR046346">
    <property type="entry name" value="Aminoacid_DH-like_N_sf"/>
</dbReference>
<dbReference type="PANTHER" id="PTHR48099">
    <property type="entry name" value="C-1-TETRAHYDROFOLATE SYNTHASE, CYTOPLASMIC-RELATED"/>
    <property type="match status" value="1"/>
</dbReference>
<evidence type="ECO:0000256" key="3">
    <source>
        <dbReference type="ARBA" id="ARBA00022605"/>
    </source>
</evidence>
<dbReference type="GO" id="GO:0000105">
    <property type="term" value="P:L-histidine biosynthetic process"/>
    <property type="evidence" value="ECO:0007669"/>
    <property type="project" value="UniProtKB-KW"/>
</dbReference>
<dbReference type="InterPro" id="IPR000672">
    <property type="entry name" value="THF_DH/CycHdrlase"/>
</dbReference>
<evidence type="ECO:0000256" key="6">
    <source>
        <dbReference type="ARBA" id="ARBA00022857"/>
    </source>
</evidence>
<keyword evidence="14" id="KW-1185">Reference proteome</keyword>
<dbReference type="RefSeq" id="WP_005397649.1">
    <property type="nucleotide sequence ID" value="NZ_JH601088.1"/>
</dbReference>
<evidence type="ECO:0000259" key="11">
    <source>
        <dbReference type="Pfam" id="PF00763"/>
    </source>
</evidence>